<evidence type="ECO:0000313" key="3">
    <source>
        <dbReference type="Proteomes" id="UP000582016"/>
    </source>
</evidence>
<keyword evidence="1" id="KW-0812">Transmembrane</keyword>
<dbReference type="EMBL" id="JAAOAQ010000128">
    <property type="protein sequence ID" value="KAF5565532.1"/>
    <property type="molecule type" value="Genomic_DNA"/>
</dbReference>
<evidence type="ECO:0000256" key="1">
    <source>
        <dbReference type="SAM" id="Phobius"/>
    </source>
</evidence>
<reference evidence="2 3" key="1">
    <citation type="submission" date="2020-05" db="EMBL/GenBank/DDBJ databases">
        <title>Identification and distribution of gene clusters putatively required for synthesis of sphingolipid metabolism inhibitors in phylogenetically diverse species of the filamentous fungus Fusarium.</title>
        <authorList>
            <person name="Kim H.-S."/>
            <person name="Busman M."/>
            <person name="Brown D.W."/>
            <person name="Divon H."/>
            <person name="Uhlig S."/>
            <person name="Proctor R.H."/>
        </authorList>
    </citation>
    <scope>NUCLEOTIDE SEQUENCE [LARGE SCALE GENOMIC DNA]</scope>
    <source>
        <strain evidence="2 3">NRRL 13617</strain>
    </source>
</reference>
<gene>
    <name evidence="2" type="ORF">FPHYL_4226</name>
</gene>
<sequence length="131" mass="15197">MSGYSPTLSSLFYEIALTSLLEIFYNTENGIRFVIRVRQWQLDVALARTERITNQLEASLPNATRVLDTDVTQLQHDMSAILRLRKEDLKKAERRHNQTLLFCVLVVLAAILLSWVLKHRGKKLFELLDIE</sequence>
<dbReference type="Proteomes" id="UP000582016">
    <property type="component" value="Unassembled WGS sequence"/>
</dbReference>
<dbReference type="OrthoDB" id="5056520at2759"/>
<comment type="caution">
    <text evidence="2">The sequence shown here is derived from an EMBL/GenBank/DDBJ whole genome shotgun (WGS) entry which is preliminary data.</text>
</comment>
<keyword evidence="1" id="KW-0472">Membrane</keyword>
<feature type="transmembrane region" description="Helical" evidence="1">
    <location>
        <begin position="99"/>
        <end position="117"/>
    </location>
</feature>
<keyword evidence="1" id="KW-1133">Transmembrane helix</keyword>
<evidence type="ECO:0000313" key="2">
    <source>
        <dbReference type="EMBL" id="KAF5565532.1"/>
    </source>
</evidence>
<accession>A0A8H5K391</accession>
<name>A0A8H5K391_9HYPO</name>
<protein>
    <submittedName>
        <fullName evidence="2">Uncharacterized protein</fullName>
    </submittedName>
</protein>
<proteinExistence type="predicted"/>
<dbReference type="AlphaFoldDB" id="A0A8H5K391"/>
<keyword evidence="3" id="KW-1185">Reference proteome</keyword>
<organism evidence="2 3">
    <name type="scientific">Fusarium phyllophilum</name>
    <dbReference type="NCBI Taxonomy" id="47803"/>
    <lineage>
        <taxon>Eukaryota</taxon>
        <taxon>Fungi</taxon>
        <taxon>Dikarya</taxon>
        <taxon>Ascomycota</taxon>
        <taxon>Pezizomycotina</taxon>
        <taxon>Sordariomycetes</taxon>
        <taxon>Hypocreomycetidae</taxon>
        <taxon>Hypocreales</taxon>
        <taxon>Nectriaceae</taxon>
        <taxon>Fusarium</taxon>
        <taxon>Fusarium fujikuroi species complex</taxon>
    </lineage>
</organism>